<proteinExistence type="predicted"/>
<gene>
    <name evidence="2" type="ORF">CVT24_012291</name>
</gene>
<evidence type="ECO:0000256" key="1">
    <source>
        <dbReference type="SAM" id="MobiDB-lite"/>
    </source>
</evidence>
<evidence type="ECO:0000313" key="3">
    <source>
        <dbReference type="Proteomes" id="UP000284842"/>
    </source>
</evidence>
<dbReference type="InParanoid" id="A0A409YJ66"/>
<comment type="caution">
    <text evidence="2">The sequence shown here is derived from an EMBL/GenBank/DDBJ whole genome shotgun (WGS) entry which is preliminary data.</text>
</comment>
<dbReference type="AlphaFoldDB" id="A0A409YJ66"/>
<dbReference type="EMBL" id="NHTK01001115">
    <property type="protein sequence ID" value="PPR03028.1"/>
    <property type="molecule type" value="Genomic_DNA"/>
</dbReference>
<feature type="compositionally biased region" description="Polar residues" evidence="1">
    <location>
        <begin position="59"/>
        <end position="68"/>
    </location>
</feature>
<name>A0A409YJ66_9AGAR</name>
<reference evidence="2 3" key="1">
    <citation type="journal article" date="2018" name="Evol. Lett.">
        <title>Horizontal gene cluster transfer increased hallucinogenic mushroom diversity.</title>
        <authorList>
            <person name="Reynolds H.T."/>
            <person name="Vijayakumar V."/>
            <person name="Gluck-Thaler E."/>
            <person name="Korotkin H.B."/>
            <person name="Matheny P.B."/>
            <person name="Slot J.C."/>
        </authorList>
    </citation>
    <scope>NUCLEOTIDE SEQUENCE [LARGE SCALE GENOMIC DNA]</scope>
    <source>
        <strain evidence="2 3">2629</strain>
    </source>
</reference>
<dbReference type="Proteomes" id="UP000284842">
    <property type="component" value="Unassembled WGS sequence"/>
</dbReference>
<protein>
    <submittedName>
        <fullName evidence="2">Uncharacterized protein</fullName>
    </submittedName>
</protein>
<sequence>MESDKLSAEEADPVGGDLESESIEDIIEGVKRRGGVPYDLSIKDDGEQLRSFMAALQKPDSQTVSGSSDTERPADTGTAGGQGDNLAASGVSDGDGTQGTDERNVDSEQGFNRALKYGQPFDLAYSSDPEDLKRFLEAVGK</sequence>
<evidence type="ECO:0000313" key="2">
    <source>
        <dbReference type="EMBL" id="PPR03028.1"/>
    </source>
</evidence>
<accession>A0A409YJ66</accession>
<keyword evidence="3" id="KW-1185">Reference proteome</keyword>
<organism evidence="2 3">
    <name type="scientific">Panaeolus cyanescens</name>
    <dbReference type="NCBI Taxonomy" id="181874"/>
    <lineage>
        <taxon>Eukaryota</taxon>
        <taxon>Fungi</taxon>
        <taxon>Dikarya</taxon>
        <taxon>Basidiomycota</taxon>
        <taxon>Agaricomycotina</taxon>
        <taxon>Agaricomycetes</taxon>
        <taxon>Agaricomycetidae</taxon>
        <taxon>Agaricales</taxon>
        <taxon>Agaricineae</taxon>
        <taxon>Galeropsidaceae</taxon>
        <taxon>Panaeolus</taxon>
    </lineage>
</organism>
<feature type="region of interest" description="Disordered" evidence="1">
    <location>
        <begin position="1"/>
        <end position="23"/>
    </location>
</feature>
<feature type="region of interest" description="Disordered" evidence="1">
    <location>
        <begin position="57"/>
        <end position="129"/>
    </location>
</feature>